<dbReference type="PROSITE" id="PS51671">
    <property type="entry name" value="ACT"/>
    <property type="match status" value="1"/>
</dbReference>
<keyword evidence="8" id="KW-0808">Transferase</keyword>
<evidence type="ECO:0000256" key="6">
    <source>
        <dbReference type="ARBA" id="ARBA00023304"/>
    </source>
</evidence>
<organism evidence="11 12">
    <name type="scientific">Thermincola ferriacetica</name>
    <dbReference type="NCBI Taxonomy" id="281456"/>
    <lineage>
        <taxon>Bacteria</taxon>
        <taxon>Bacillati</taxon>
        <taxon>Bacillota</taxon>
        <taxon>Clostridia</taxon>
        <taxon>Eubacteriales</taxon>
        <taxon>Thermincolaceae</taxon>
        <taxon>Thermincola</taxon>
    </lineage>
</organism>
<dbReference type="GO" id="GO:1990610">
    <property type="term" value="F:acetolactate synthase regulator activity"/>
    <property type="evidence" value="ECO:0007669"/>
    <property type="project" value="UniProtKB-UniRule"/>
</dbReference>
<dbReference type="Pfam" id="PF22629">
    <property type="entry name" value="ACT_AHAS_ss"/>
    <property type="match status" value="1"/>
</dbReference>
<comment type="caution">
    <text evidence="11">The sequence shown here is derived from an EMBL/GenBank/DDBJ whole genome shotgun (WGS) entry which is preliminary data.</text>
</comment>
<comment type="subunit">
    <text evidence="4 8">Dimer of large and small chains.</text>
</comment>
<dbReference type="Pfam" id="PF10369">
    <property type="entry name" value="ALS_ss_C"/>
    <property type="match status" value="1"/>
</dbReference>
<dbReference type="FunFam" id="3.30.70.260:FF:000001">
    <property type="entry name" value="Acetolactate synthase, small subunit"/>
    <property type="match status" value="1"/>
</dbReference>
<comment type="similarity">
    <text evidence="3 8">Belongs to the acetolactate synthase small subunit family.</text>
</comment>
<protein>
    <recommendedName>
        <fullName evidence="8">Acetolactate synthase small subunit</fullName>
        <shortName evidence="8">AHAS</shortName>
        <shortName evidence="8">ALS</shortName>
        <ecNumber evidence="8">2.2.1.6</ecNumber>
    </recommendedName>
    <alternativeName>
        <fullName evidence="8">Acetohydroxy-acid synthase small subunit</fullName>
    </alternativeName>
</protein>
<dbReference type="InterPro" id="IPR045865">
    <property type="entry name" value="ACT-like_dom_sf"/>
</dbReference>
<dbReference type="UniPathway" id="UPA00049">
    <property type="reaction ID" value="UER00059"/>
</dbReference>
<feature type="region of interest" description="Disordered" evidence="9">
    <location>
        <begin position="160"/>
        <end position="183"/>
    </location>
</feature>
<dbReference type="InterPro" id="IPR054480">
    <property type="entry name" value="AHAS_small-like_ACT"/>
</dbReference>
<dbReference type="PANTHER" id="PTHR30239:SF0">
    <property type="entry name" value="ACETOLACTATE SYNTHASE SMALL SUBUNIT 1, CHLOROPLASTIC"/>
    <property type="match status" value="1"/>
</dbReference>
<evidence type="ECO:0000256" key="9">
    <source>
        <dbReference type="SAM" id="MobiDB-lite"/>
    </source>
</evidence>
<evidence type="ECO:0000259" key="10">
    <source>
        <dbReference type="PROSITE" id="PS51671"/>
    </source>
</evidence>
<dbReference type="GO" id="GO:0005829">
    <property type="term" value="C:cytosol"/>
    <property type="evidence" value="ECO:0007669"/>
    <property type="project" value="TreeGrafter"/>
</dbReference>
<dbReference type="GO" id="GO:0009097">
    <property type="term" value="P:isoleucine biosynthetic process"/>
    <property type="evidence" value="ECO:0007669"/>
    <property type="project" value="UniProtKB-UniRule"/>
</dbReference>
<keyword evidence="6 8" id="KW-0100">Branched-chain amino acid biosynthesis</keyword>
<dbReference type="CDD" id="cd04878">
    <property type="entry name" value="ACT_AHAS"/>
    <property type="match status" value="1"/>
</dbReference>
<proteinExistence type="inferred from homology"/>
<evidence type="ECO:0000256" key="5">
    <source>
        <dbReference type="ARBA" id="ARBA00022605"/>
    </source>
</evidence>
<dbReference type="InterPro" id="IPR027271">
    <property type="entry name" value="Acetolactate_synth/TF_NikR_C"/>
</dbReference>
<dbReference type="InterPro" id="IPR002912">
    <property type="entry name" value="ACT_dom"/>
</dbReference>
<keyword evidence="12" id="KW-1185">Reference proteome</keyword>
<dbReference type="RefSeq" id="WP_013119270.1">
    <property type="nucleotide sequence ID" value="NZ_LGTE01000012.1"/>
</dbReference>
<dbReference type="SUPFAM" id="SSF55021">
    <property type="entry name" value="ACT-like"/>
    <property type="match status" value="2"/>
</dbReference>
<evidence type="ECO:0000256" key="2">
    <source>
        <dbReference type="ARBA" id="ARBA00005025"/>
    </source>
</evidence>
<evidence type="ECO:0000256" key="4">
    <source>
        <dbReference type="ARBA" id="ARBA00011744"/>
    </source>
</evidence>
<dbReference type="Gene3D" id="3.30.70.1150">
    <property type="entry name" value="ACT-like. Chain A, domain 2"/>
    <property type="match status" value="1"/>
</dbReference>
<evidence type="ECO:0000256" key="7">
    <source>
        <dbReference type="ARBA" id="ARBA00048670"/>
    </source>
</evidence>
<feature type="domain" description="ACT" evidence="10">
    <location>
        <begin position="4"/>
        <end position="78"/>
    </location>
</feature>
<dbReference type="Proteomes" id="UP000037175">
    <property type="component" value="Unassembled WGS sequence"/>
</dbReference>
<dbReference type="InterPro" id="IPR004789">
    <property type="entry name" value="Acetalactate_synth_ssu"/>
</dbReference>
<dbReference type="NCBIfam" id="TIGR00119">
    <property type="entry name" value="acolac_sm"/>
    <property type="match status" value="1"/>
</dbReference>
<dbReference type="FunFam" id="3.30.70.1150:FF:000001">
    <property type="entry name" value="Acetolactate synthase small subunit"/>
    <property type="match status" value="1"/>
</dbReference>
<dbReference type="UniPathway" id="UPA00047">
    <property type="reaction ID" value="UER00055"/>
</dbReference>
<dbReference type="EMBL" id="LGTE01000012">
    <property type="protein sequence ID" value="KNZ69415.1"/>
    <property type="molecule type" value="Genomic_DNA"/>
</dbReference>
<evidence type="ECO:0000256" key="1">
    <source>
        <dbReference type="ARBA" id="ARBA00004974"/>
    </source>
</evidence>
<dbReference type="InterPro" id="IPR039557">
    <property type="entry name" value="AHAS_ACT"/>
</dbReference>
<feature type="compositionally biased region" description="Polar residues" evidence="9">
    <location>
        <begin position="160"/>
        <end position="177"/>
    </location>
</feature>
<gene>
    <name evidence="11" type="ORF">Tfer_1856</name>
</gene>
<comment type="function">
    <text evidence="8">Catalyzes the conversion of 2 pyruvate molecules into acetolactate in the first common step of the biosynthetic pathway of the branched-amino acids such as leucine, isoleucine, and valine.</text>
</comment>
<comment type="pathway">
    <text evidence="1 8">Amino-acid biosynthesis; L-isoleucine biosynthesis; L-isoleucine from 2-oxobutanoate: step 1/4.</text>
</comment>
<evidence type="ECO:0000256" key="3">
    <source>
        <dbReference type="ARBA" id="ARBA00006341"/>
    </source>
</evidence>
<dbReference type="InterPro" id="IPR019455">
    <property type="entry name" value="Acetolactate_synth_ssu_C"/>
</dbReference>
<dbReference type="Gene3D" id="3.30.70.260">
    <property type="match status" value="1"/>
</dbReference>
<dbReference type="EC" id="2.2.1.6" evidence="8"/>
<keyword evidence="5 8" id="KW-0028">Amino-acid biosynthesis</keyword>
<reference evidence="12" key="1">
    <citation type="submission" date="2015-07" db="EMBL/GenBank/DDBJ databases">
        <title>Complete Genome of Thermincola ferriacetica strain Z-0001T.</title>
        <authorList>
            <person name="Lusk B."/>
            <person name="Badalamenti J.P."/>
            <person name="Parameswaran P."/>
            <person name="Bond D.R."/>
            <person name="Torres C.I."/>
        </authorList>
    </citation>
    <scope>NUCLEOTIDE SEQUENCE [LARGE SCALE GENOMIC DNA]</scope>
    <source>
        <strain evidence="12">Z-0001</strain>
    </source>
</reference>
<comment type="pathway">
    <text evidence="2 8">Amino-acid biosynthesis; L-valine biosynthesis; L-valine from pyruvate: step 1/4.</text>
</comment>
<dbReference type="GO" id="GO:0003984">
    <property type="term" value="F:acetolactate synthase activity"/>
    <property type="evidence" value="ECO:0007669"/>
    <property type="project" value="UniProtKB-UniRule"/>
</dbReference>
<dbReference type="PATRIC" id="fig|281456.6.peg.1949"/>
<accession>A0A0L6W1M0</accession>
<evidence type="ECO:0000313" key="11">
    <source>
        <dbReference type="EMBL" id="KNZ69415.1"/>
    </source>
</evidence>
<sequence>MRHTLAVLVENNPGVLTRVAGLFSRRGYNIDSLAVGRTENARISRMTIVVEGDDNVLEQVTKQLNKLIDVIKICDITSEQYVDRELVLIKVAADPSVRGEIMQIVDIFRARIVDIGRKTLMIECTGDEGKINAIIESLKPFGIRELVRTGKIAMLRGAKSTSVDGTDDSSNVINGNSNDREDD</sequence>
<dbReference type="AlphaFoldDB" id="A0A0L6W1M0"/>
<name>A0A0L6W1M0_9FIRM</name>
<comment type="catalytic activity">
    <reaction evidence="7 8">
        <text>2 pyruvate + H(+) = (2S)-2-acetolactate + CO2</text>
        <dbReference type="Rhea" id="RHEA:25249"/>
        <dbReference type="ChEBI" id="CHEBI:15361"/>
        <dbReference type="ChEBI" id="CHEBI:15378"/>
        <dbReference type="ChEBI" id="CHEBI:16526"/>
        <dbReference type="ChEBI" id="CHEBI:58476"/>
        <dbReference type="EC" id="2.2.1.6"/>
    </reaction>
</comment>
<dbReference type="NCBIfam" id="NF008864">
    <property type="entry name" value="PRK11895.1"/>
    <property type="match status" value="1"/>
</dbReference>
<dbReference type="PANTHER" id="PTHR30239">
    <property type="entry name" value="ACETOLACTATE SYNTHASE SMALL SUBUNIT"/>
    <property type="match status" value="1"/>
</dbReference>
<dbReference type="GO" id="GO:0009099">
    <property type="term" value="P:L-valine biosynthetic process"/>
    <property type="evidence" value="ECO:0007669"/>
    <property type="project" value="UniProtKB-UniRule"/>
</dbReference>
<evidence type="ECO:0000256" key="8">
    <source>
        <dbReference type="RuleBase" id="RU368092"/>
    </source>
</evidence>
<evidence type="ECO:0000313" key="12">
    <source>
        <dbReference type="Proteomes" id="UP000037175"/>
    </source>
</evidence>